<evidence type="ECO:0000313" key="1">
    <source>
        <dbReference type="EMBL" id="OHA15781.1"/>
    </source>
</evidence>
<reference evidence="1 2" key="1">
    <citation type="journal article" date="2016" name="Nat. Commun.">
        <title>Thousands of microbial genomes shed light on interconnected biogeochemical processes in an aquifer system.</title>
        <authorList>
            <person name="Anantharaman K."/>
            <person name="Brown C.T."/>
            <person name="Hug L.A."/>
            <person name="Sharon I."/>
            <person name="Castelle C.J."/>
            <person name="Probst A.J."/>
            <person name="Thomas B.C."/>
            <person name="Singh A."/>
            <person name="Wilkins M.J."/>
            <person name="Karaoz U."/>
            <person name="Brodie E.L."/>
            <person name="Williams K.H."/>
            <person name="Hubbard S.S."/>
            <person name="Banfield J.F."/>
        </authorList>
    </citation>
    <scope>NUCLEOTIDE SEQUENCE [LARGE SCALE GENOMIC DNA]</scope>
</reference>
<protein>
    <recommendedName>
        <fullName evidence="3">Glycosyltransferase</fullName>
    </recommendedName>
</protein>
<evidence type="ECO:0008006" key="3">
    <source>
        <dbReference type="Google" id="ProtNLM"/>
    </source>
</evidence>
<name>A0A1G2LYA6_9BACT</name>
<dbReference type="Proteomes" id="UP000178116">
    <property type="component" value="Unassembled WGS sequence"/>
</dbReference>
<accession>A0A1G2LYA6</accession>
<proteinExistence type="predicted"/>
<sequence>MIDLTIIFYTANSFENKLSVGVRENLFKVAGDYPITSVSQKPMDFGKNICVGEIGKSYRNLYRQILIGVKAAETEYVAMAEDDCLYTEEHFKKYRPKNGFAFNMAKWSFYTWVKPPMYSVKYRRTTCAMIAPRKLLIEALEERYAKYPDDNNYPARLWGEPGRYEEQLGITVRPTEEFWTCDPIVVFSHENALGFGDLGARKGYMRACDVAYWGKAEDLMKKFI</sequence>
<dbReference type="AlphaFoldDB" id="A0A1G2LYA6"/>
<gene>
    <name evidence="1" type="ORF">A3A10_00060</name>
</gene>
<evidence type="ECO:0000313" key="2">
    <source>
        <dbReference type="Proteomes" id="UP000178116"/>
    </source>
</evidence>
<dbReference type="EMBL" id="MHRA01000011">
    <property type="protein sequence ID" value="OHA15781.1"/>
    <property type="molecule type" value="Genomic_DNA"/>
</dbReference>
<comment type="caution">
    <text evidence="1">The sequence shown here is derived from an EMBL/GenBank/DDBJ whole genome shotgun (WGS) entry which is preliminary data.</text>
</comment>
<organism evidence="1 2">
    <name type="scientific">Candidatus Tagabacteria bacterium RIFCSPLOWO2_01_FULL_42_9</name>
    <dbReference type="NCBI Taxonomy" id="1802296"/>
    <lineage>
        <taxon>Bacteria</taxon>
        <taxon>Candidatus Tagaibacteriota</taxon>
    </lineage>
</organism>